<evidence type="ECO:0008006" key="3">
    <source>
        <dbReference type="Google" id="ProtNLM"/>
    </source>
</evidence>
<accession>A0A430AEX5</accession>
<dbReference type="Proteomes" id="UP000288669">
    <property type="component" value="Unassembled WGS sequence"/>
</dbReference>
<dbReference type="Pfam" id="PF02082">
    <property type="entry name" value="Rrf2"/>
    <property type="match status" value="1"/>
</dbReference>
<proteinExistence type="predicted"/>
<protein>
    <recommendedName>
        <fullName evidence="3">Transcriptional regulator</fullName>
    </recommendedName>
</protein>
<dbReference type="OrthoDB" id="9808360at2"/>
<dbReference type="PROSITE" id="PS51197">
    <property type="entry name" value="HTH_RRF2_2"/>
    <property type="match status" value="1"/>
</dbReference>
<dbReference type="PROSITE" id="PS01332">
    <property type="entry name" value="HTH_RRF2_1"/>
    <property type="match status" value="1"/>
</dbReference>
<evidence type="ECO:0000313" key="2">
    <source>
        <dbReference type="Proteomes" id="UP000288669"/>
    </source>
</evidence>
<dbReference type="RefSeq" id="WP_126826450.1">
    <property type="nucleotide sequence ID" value="NZ_JBHLWU010000003.1"/>
</dbReference>
<dbReference type="InterPro" id="IPR036388">
    <property type="entry name" value="WH-like_DNA-bd_sf"/>
</dbReference>
<reference evidence="1 2" key="1">
    <citation type="submission" date="2017-05" db="EMBL/GenBank/DDBJ databases">
        <title>Vagococcus spp. assemblies.</title>
        <authorList>
            <person name="Gulvik C.A."/>
        </authorList>
    </citation>
    <scope>NUCLEOTIDE SEQUENCE [LARGE SCALE GENOMIC DNA]</scope>
    <source>
        <strain evidence="1 2">DSM 24756</strain>
    </source>
</reference>
<dbReference type="PANTHER" id="PTHR33221:SF9">
    <property type="entry name" value="RRF2 FAMILY PROTEIN"/>
    <property type="match status" value="1"/>
</dbReference>
<organism evidence="1 2">
    <name type="scientific">Vagococcus entomophilus</name>
    <dbReference type="NCBI Taxonomy" id="1160095"/>
    <lineage>
        <taxon>Bacteria</taxon>
        <taxon>Bacillati</taxon>
        <taxon>Bacillota</taxon>
        <taxon>Bacilli</taxon>
        <taxon>Lactobacillales</taxon>
        <taxon>Enterococcaceae</taxon>
        <taxon>Vagococcus</taxon>
    </lineage>
</organism>
<name>A0A430AEX5_9ENTE</name>
<dbReference type="InterPro" id="IPR000944">
    <property type="entry name" value="Tscrpt_reg_Rrf2"/>
</dbReference>
<dbReference type="EMBL" id="NGJZ01000004">
    <property type="protein sequence ID" value="RSU06146.1"/>
    <property type="molecule type" value="Genomic_DNA"/>
</dbReference>
<evidence type="ECO:0000313" key="1">
    <source>
        <dbReference type="EMBL" id="RSU06146.1"/>
    </source>
</evidence>
<sequence>MRLKNGIEQAICILFILSIPLNKEPIKSFDMSGLLGVSDSYLKKILRKLVVSGLIVSESGKKGGFTLAKNLESITLLDIYKAVEGERHVLHVNHLAQKIFPDKEIADQAEQSAINTILEAEKLFLEKLATYNFSDWHTHCTNEYGR</sequence>
<dbReference type="GO" id="GO:0003700">
    <property type="term" value="F:DNA-binding transcription factor activity"/>
    <property type="evidence" value="ECO:0007669"/>
    <property type="project" value="TreeGrafter"/>
</dbReference>
<dbReference type="AlphaFoldDB" id="A0A430AEX5"/>
<dbReference type="InterPro" id="IPR036390">
    <property type="entry name" value="WH_DNA-bd_sf"/>
</dbReference>
<dbReference type="InterPro" id="IPR030489">
    <property type="entry name" value="TR_Rrf2-type_CS"/>
</dbReference>
<gene>
    <name evidence="1" type="ORF">CBF30_10520</name>
</gene>
<dbReference type="GO" id="GO:0005829">
    <property type="term" value="C:cytosol"/>
    <property type="evidence" value="ECO:0007669"/>
    <property type="project" value="TreeGrafter"/>
</dbReference>
<keyword evidence="2" id="KW-1185">Reference proteome</keyword>
<dbReference type="Gene3D" id="1.10.10.10">
    <property type="entry name" value="Winged helix-like DNA-binding domain superfamily/Winged helix DNA-binding domain"/>
    <property type="match status" value="1"/>
</dbReference>
<comment type="caution">
    <text evidence="1">The sequence shown here is derived from an EMBL/GenBank/DDBJ whole genome shotgun (WGS) entry which is preliminary data.</text>
</comment>
<dbReference type="SUPFAM" id="SSF46785">
    <property type="entry name" value="Winged helix' DNA-binding domain"/>
    <property type="match status" value="1"/>
</dbReference>
<dbReference type="PANTHER" id="PTHR33221">
    <property type="entry name" value="WINGED HELIX-TURN-HELIX TRANSCRIPTIONAL REGULATOR, RRF2 FAMILY"/>
    <property type="match status" value="1"/>
</dbReference>